<comment type="subcellular location">
    <subcellularLocation>
        <location evidence="5">Cell membrane</location>
        <topology evidence="5">Multi-pass membrane protein</topology>
    </subcellularLocation>
    <subcellularLocation>
        <location evidence="1">Membrane</location>
        <topology evidence="1">Multi-pass membrane protein</topology>
    </subcellularLocation>
</comment>
<feature type="transmembrane region" description="Helical" evidence="5">
    <location>
        <begin position="195"/>
        <end position="214"/>
    </location>
</feature>
<keyword evidence="2 5" id="KW-0812">Transmembrane</keyword>
<reference evidence="6 7" key="1">
    <citation type="submission" date="2015-03" db="EMBL/GenBank/DDBJ databases">
        <title>Genome assembly of Sandaracinus amylolyticus DSM 53668.</title>
        <authorList>
            <person name="Sharma G."/>
            <person name="Subramanian S."/>
        </authorList>
    </citation>
    <scope>NUCLEOTIDE SEQUENCE [LARGE SCALE GENOMIC DNA]</scope>
    <source>
        <strain evidence="6 7">DSM 53668</strain>
    </source>
</reference>
<dbReference type="GO" id="GO:0005886">
    <property type="term" value="C:plasma membrane"/>
    <property type="evidence" value="ECO:0007669"/>
    <property type="project" value="UniProtKB-SubCell"/>
</dbReference>
<feature type="transmembrane region" description="Helical" evidence="5">
    <location>
        <begin position="93"/>
        <end position="114"/>
    </location>
</feature>
<keyword evidence="5" id="KW-1003">Cell membrane</keyword>
<accession>A0A0F6VYT1</accession>
<evidence type="ECO:0000256" key="1">
    <source>
        <dbReference type="ARBA" id="ARBA00004141"/>
    </source>
</evidence>
<feature type="transmembrane region" description="Helical" evidence="5">
    <location>
        <begin position="258"/>
        <end position="277"/>
    </location>
</feature>
<dbReference type="STRING" id="927083.DB32_000242"/>
<protein>
    <recommendedName>
        <fullName evidence="5">Probable membrane transporter protein</fullName>
    </recommendedName>
</protein>
<dbReference type="EMBL" id="CP011125">
    <property type="protein sequence ID" value="AKF03093.1"/>
    <property type="molecule type" value="Genomic_DNA"/>
</dbReference>
<dbReference type="Pfam" id="PF01925">
    <property type="entry name" value="TauE"/>
    <property type="match status" value="1"/>
</dbReference>
<sequence length="287" mass="29010">MSLVVGLALAILVGISLGLLGGGGSILMVPVLVYVLGRSTHEAIATSLVVVGVTSLAALVPHARADRVRWRTGLLFGATSMLGAYGGGRAAHLVPGVVLLLGLGAMMLVTAGAMMRARPTSERGRSAPVVVQGLIVGALTGLVGAGGGFVVVPALVLLGALSMRDAIGTSLLVIAMNSSAALIGHLGSTSIDLELAAPITCAAVVGSALGASLAGRVRPDLLRRAFAWLVLGMAVLLLSQEVPRAAGVEVRLDRDWPWVLGLAAIPVVLGAIDLALMKHAFQPDASR</sequence>
<feature type="transmembrane region" description="Helical" evidence="5">
    <location>
        <begin position="43"/>
        <end position="62"/>
    </location>
</feature>
<dbReference type="OrthoDB" id="528320at2"/>
<dbReference type="Proteomes" id="UP000034883">
    <property type="component" value="Chromosome"/>
</dbReference>
<dbReference type="PANTHER" id="PTHR43701:SF2">
    <property type="entry name" value="MEMBRANE TRANSPORTER PROTEIN YJNA-RELATED"/>
    <property type="match status" value="1"/>
</dbReference>
<evidence type="ECO:0000256" key="2">
    <source>
        <dbReference type="ARBA" id="ARBA00022692"/>
    </source>
</evidence>
<dbReference type="KEGG" id="samy:DB32_000242"/>
<gene>
    <name evidence="6" type="ORF">DB32_000242</name>
</gene>
<dbReference type="AlphaFoldDB" id="A0A0F6VYT1"/>
<name>A0A0F6VYT1_9BACT</name>
<dbReference type="InterPro" id="IPR002781">
    <property type="entry name" value="TM_pro_TauE-like"/>
</dbReference>
<evidence type="ECO:0000313" key="6">
    <source>
        <dbReference type="EMBL" id="AKF03093.1"/>
    </source>
</evidence>
<feature type="transmembrane region" description="Helical" evidence="5">
    <location>
        <begin position="134"/>
        <end position="159"/>
    </location>
</feature>
<dbReference type="InterPro" id="IPR051598">
    <property type="entry name" value="TSUP/Inactive_protease-like"/>
</dbReference>
<dbReference type="PANTHER" id="PTHR43701">
    <property type="entry name" value="MEMBRANE TRANSPORTER PROTEIN MJ0441-RELATED"/>
    <property type="match status" value="1"/>
</dbReference>
<evidence type="ECO:0000313" key="7">
    <source>
        <dbReference type="Proteomes" id="UP000034883"/>
    </source>
</evidence>
<comment type="similarity">
    <text evidence="5">Belongs to the 4-toluene sulfonate uptake permease (TSUP) (TC 2.A.102) family.</text>
</comment>
<keyword evidence="7" id="KW-1185">Reference proteome</keyword>
<feature type="transmembrane region" description="Helical" evidence="5">
    <location>
        <begin position="68"/>
        <end position="86"/>
    </location>
</feature>
<evidence type="ECO:0000256" key="4">
    <source>
        <dbReference type="ARBA" id="ARBA00023136"/>
    </source>
</evidence>
<evidence type="ECO:0000256" key="5">
    <source>
        <dbReference type="RuleBase" id="RU363041"/>
    </source>
</evidence>
<keyword evidence="3 5" id="KW-1133">Transmembrane helix</keyword>
<keyword evidence="4 5" id="KW-0472">Membrane</keyword>
<evidence type="ECO:0000256" key="3">
    <source>
        <dbReference type="ARBA" id="ARBA00022989"/>
    </source>
</evidence>
<proteinExistence type="inferred from homology"/>
<dbReference type="RefSeq" id="WP_053230570.1">
    <property type="nucleotide sequence ID" value="NZ_CP011125.1"/>
</dbReference>
<feature type="transmembrane region" description="Helical" evidence="5">
    <location>
        <begin position="6"/>
        <end position="36"/>
    </location>
</feature>
<feature type="transmembrane region" description="Helical" evidence="5">
    <location>
        <begin position="221"/>
        <end position="238"/>
    </location>
</feature>
<feature type="transmembrane region" description="Helical" evidence="5">
    <location>
        <begin position="166"/>
        <end position="183"/>
    </location>
</feature>
<organism evidence="6 7">
    <name type="scientific">Sandaracinus amylolyticus</name>
    <dbReference type="NCBI Taxonomy" id="927083"/>
    <lineage>
        <taxon>Bacteria</taxon>
        <taxon>Pseudomonadati</taxon>
        <taxon>Myxococcota</taxon>
        <taxon>Polyangia</taxon>
        <taxon>Polyangiales</taxon>
        <taxon>Sandaracinaceae</taxon>
        <taxon>Sandaracinus</taxon>
    </lineage>
</organism>